<protein>
    <submittedName>
        <fullName evidence="10">Aryl hydrocarbon receptor nuclear translocator-like protein 1</fullName>
    </submittedName>
</protein>
<evidence type="ECO:0000256" key="4">
    <source>
        <dbReference type="ARBA" id="ARBA00023163"/>
    </source>
</evidence>
<dbReference type="GO" id="GO:0046983">
    <property type="term" value="F:protein dimerization activity"/>
    <property type="evidence" value="ECO:0007669"/>
    <property type="project" value="InterPro"/>
</dbReference>
<dbReference type="InterPro" id="IPR011598">
    <property type="entry name" value="bHLH_dom"/>
</dbReference>
<keyword evidence="5" id="KW-0539">Nucleus</keyword>
<keyword evidence="4" id="KW-0804">Transcription</keyword>
<dbReference type="SUPFAM" id="SSF47459">
    <property type="entry name" value="HLH, helix-loop-helix DNA-binding domain"/>
    <property type="match status" value="1"/>
</dbReference>
<dbReference type="OrthoDB" id="7788762at2759"/>
<dbReference type="GO" id="GO:0005667">
    <property type="term" value="C:transcription regulator complex"/>
    <property type="evidence" value="ECO:0007669"/>
    <property type="project" value="InterPro"/>
</dbReference>
<feature type="compositionally biased region" description="Basic residues" evidence="7">
    <location>
        <begin position="525"/>
        <end position="534"/>
    </location>
</feature>
<dbReference type="CDD" id="cd00130">
    <property type="entry name" value="PAS"/>
    <property type="match status" value="2"/>
</dbReference>
<sequence>MPKVMGSIDAEGNVTAGSHSGREARNLAEKQRRDKVNASIRELATIVPQAADSSRRLDRTGILRCAAHGFRLQYIFGKSVPRKQTMHELSQDPHFADALTYLLDSFFITLTCHGQIVVVSNSVEKLLGHCQSDLYGQNILSITHPDDHPNMLQQLIPRDMEALFRCSHEYQMQQQNNDSNSNENTDTLRDINERLRNDKRSFVVRLARAGTRSEANRKYELVRIDGCFRRSDYSCSNGTFPIVSHVLRRTRYNGTEGVHAMQHDVIAQAALHGISGNDVVLVAMARIIHTPKITHYLTSENSGRMEYRTRHLIDGRIIDCDQRIGLVAGYMRDEVYNLSPFSFIHHDDVRWVIVALRQMYDNFDEQGESYYRLLTRNGTFIYLHSQGYYDTVDTERNVYSFVCINTLLDEEEGRYYMEDMKRRFSTIIHSNLPISSTVDAPASHDPVRLERSVMFLIDNLQTRRTQGNGTGCGEDTATQADNVRTKTRRLMLVPPEVSSVRSSIMQSLSVVNIAAKNLRRNIRRKARRDLRRAQRGPQSCSDSSDTSISIDSSDEDVANEQNTASSDSMYTDATQANLMRPSVLQMNTGPSTSQRSALEQRLTASTIGEFDASNATHTPALKRARATVMAASCSNGRCNSGKIKSTKIYVEEIIHQPKNSLSTLLTPPATTMPIASTTEIHEVINNSLENIDQSLQSIQANARNLCQQHAQFLPQNVPQNFNQQLDEIIVEHQRQAEQLINIRNEYDVHLQQQLTQQQPLELQQTQLPAFDDLAAIDLPLLPQLVFSSDEQPPHIDAAPNASNYIEASATILSELEKRL</sequence>
<evidence type="ECO:0000256" key="3">
    <source>
        <dbReference type="ARBA" id="ARBA00023125"/>
    </source>
</evidence>
<dbReference type="InterPro" id="IPR035965">
    <property type="entry name" value="PAS-like_dom_sf"/>
</dbReference>
<evidence type="ECO:0000259" key="8">
    <source>
        <dbReference type="PROSITE" id="PS50112"/>
    </source>
</evidence>
<keyword evidence="2" id="KW-0805">Transcription regulation</keyword>
<dbReference type="SUPFAM" id="SSF55785">
    <property type="entry name" value="PYP-like sensor domain (PAS domain)"/>
    <property type="match status" value="2"/>
</dbReference>
<dbReference type="GO" id="GO:0005634">
    <property type="term" value="C:nucleus"/>
    <property type="evidence" value="ECO:0007669"/>
    <property type="project" value="InterPro"/>
</dbReference>
<evidence type="ECO:0000256" key="6">
    <source>
        <dbReference type="SAM" id="Coils"/>
    </source>
</evidence>
<reference evidence="10" key="1">
    <citation type="journal article" date="2014" name="BMC Genomics">
        <title>Characterizing the developmental transcriptome of the oriental fruit fly, Bactrocera dorsalis (Diptera: Tephritidae) through comparative genomic analysis with Drosophila melanogaster utilizing modENCODE datasets.</title>
        <authorList>
            <person name="Geib S.M."/>
            <person name="Calla B."/>
            <person name="Hall B."/>
            <person name="Hou S."/>
            <person name="Manoukis N.C."/>
        </authorList>
    </citation>
    <scope>NUCLEOTIDE SEQUENCE</scope>
    <source>
        <strain evidence="10">Punador</strain>
    </source>
</reference>
<feature type="compositionally biased region" description="Polar residues" evidence="7">
    <location>
        <begin position="559"/>
        <end position="571"/>
    </location>
</feature>
<evidence type="ECO:0000259" key="9">
    <source>
        <dbReference type="PROSITE" id="PS50888"/>
    </source>
</evidence>
<organism evidence="10">
    <name type="scientific">Bactrocera dorsalis</name>
    <name type="common">Oriental fruit fly</name>
    <name type="synonym">Dacus dorsalis</name>
    <dbReference type="NCBI Taxonomy" id="27457"/>
    <lineage>
        <taxon>Eukaryota</taxon>
        <taxon>Metazoa</taxon>
        <taxon>Ecdysozoa</taxon>
        <taxon>Arthropoda</taxon>
        <taxon>Hexapoda</taxon>
        <taxon>Insecta</taxon>
        <taxon>Pterygota</taxon>
        <taxon>Neoptera</taxon>
        <taxon>Endopterygota</taxon>
        <taxon>Diptera</taxon>
        <taxon>Brachycera</taxon>
        <taxon>Muscomorpha</taxon>
        <taxon>Tephritoidea</taxon>
        <taxon>Tephritidae</taxon>
        <taxon>Bactrocera</taxon>
        <taxon>Bactrocera</taxon>
    </lineage>
</organism>
<dbReference type="PROSITE" id="PS50888">
    <property type="entry name" value="BHLH"/>
    <property type="match status" value="1"/>
</dbReference>
<dbReference type="InterPro" id="IPR050933">
    <property type="entry name" value="Circadian_TF"/>
</dbReference>
<evidence type="ECO:0000256" key="7">
    <source>
        <dbReference type="SAM" id="MobiDB-lite"/>
    </source>
</evidence>
<dbReference type="PROSITE" id="PS50112">
    <property type="entry name" value="PAS"/>
    <property type="match status" value="1"/>
</dbReference>
<dbReference type="Pfam" id="PF14598">
    <property type="entry name" value="PAS_11"/>
    <property type="match status" value="1"/>
</dbReference>
<dbReference type="SMART" id="SM00353">
    <property type="entry name" value="HLH"/>
    <property type="match status" value="1"/>
</dbReference>
<gene>
    <name evidence="10" type="primary">BMAL1</name>
</gene>
<keyword evidence="3" id="KW-0238">DNA-binding</keyword>
<keyword evidence="6" id="KW-0175">Coiled coil</keyword>
<feature type="coiled-coil region" evidence="6">
    <location>
        <begin position="688"/>
        <end position="742"/>
    </location>
</feature>
<evidence type="ECO:0000256" key="5">
    <source>
        <dbReference type="ARBA" id="ARBA00023242"/>
    </source>
</evidence>
<feature type="compositionally biased region" description="Low complexity" evidence="7">
    <location>
        <begin position="539"/>
        <end position="551"/>
    </location>
</feature>
<feature type="region of interest" description="Disordered" evidence="7">
    <location>
        <begin position="1"/>
        <end position="33"/>
    </location>
</feature>
<keyword evidence="1" id="KW-0677">Repeat</keyword>
<dbReference type="Pfam" id="PF00010">
    <property type="entry name" value="HLH"/>
    <property type="match status" value="1"/>
</dbReference>
<dbReference type="GO" id="GO:0003677">
    <property type="term" value="F:DNA binding"/>
    <property type="evidence" value="ECO:0007669"/>
    <property type="project" value="UniProtKB-KW"/>
</dbReference>
<accession>A0A034WFS3</accession>
<dbReference type="GO" id="GO:0005737">
    <property type="term" value="C:cytoplasm"/>
    <property type="evidence" value="ECO:0007669"/>
    <property type="project" value="InterPro"/>
</dbReference>
<evidence type="ECO:0000256" key="2">
    <source>
        <dbReference type="ARBA" id="ARBA00023015"/>
    </source>
</evidence>
<dbReference type="GO" id="GO:0045944">
    <property type="term" value="P:positive regulation of transcription by RNA polymerase II"/>
    <property type="evidence" value="ECO:0007669"/>
    <property type="project" value="UniProtKB-ARBA"/>
</dbReference>
<dbReference type="Gene3D" id="4.10.280.10">
    <property type="entry name" value="Helix-loop-helix DNA-binding domain"/>
    <property type="match status" value="1"/>
</dbReference>
<keyword evidence="10" id="KW-0675">Receptor</keyword>
<dbReference type="AlphaFoldDB" id="A0A034WFS3"/>
<dbReference type="InterPro" id="IPR036638">
    <property type="entry name" value="HLH_DNA-bd_sf"/>
</dbReference>
<dbReference type="InterPro" id="IPR000014">
    <property type="entry name" value="PAS"/>
</dbReference>
<feature type="domain" description="BHLH" evidence="9">
    <location>
        <begin position="20"/>
        <end position="73"/>
    </location>
</feature>
<evidence type="ECO:0000256" key="1">
    <source>
        <dbReference type="ARBA" id="ARBA00022737"/>
    </source>
</evidence>
<dbReference type="KEGG" id="bdr:105226116"/>
<dbReference type="PANTHER" id="PTHR23042">
    <property type="entry name" value="CIRCADIAN PROTEIN CLOCK/ARNT/BMAL/PAS"/>
    <property type="match status" value="1"/>
</dbReference>
<dbReference type="RefSeq" id="XP_011203198.2">
    <property type="nucleotide sequence ID" value="XM_011204896.4"/>
</dbReference>
<feature type="domain" description="PAS" evidence="8">
    <location>
        <begin position="91"/>
        <end position="155"/>
    </location>
</feature>
<name>A0A034WFS3_BACDO</name>
<evidence type="ECO:0000313" key="10">
    <source>
        <dbReference type="EMBL" id="JAC53152.1"/>
    </source>
</evidence>
<feature type="compositionally biased region" description="Basic and acidic residues" evidence="7">
    <location>
        <begin position="20"/>
        <end position="33"/>
    </location>
</feature>
<dbReference type="EMBL" id="GAKP01005800">
    <property type="protein sequence ID" value="JAC53152.1"/>
    <property type="molecule type" value="Transcribed_RNA"/>
</dbReference>
<proteinExistence type="predicted"/>
<dbReference type="InterPro" id="IPR001067">
    <property type="entry name" value="Nuc_translocat"/>
</dbReference>
<dbReference type="PRINTS" id="PR00785">
    <property type="entry name" value="NCTRNSLOCATR"/>
</dbReference>
<dbReference type="GO" id="GO:0003700">
    <property type="term" value="F:DNA-binding transcription factor activity"/>
    <property type="evidence" value="ECO:0007669"/>
    <property type="project" value="InterPro"/>
</dbReference>
<dbReference type="Gene3D" id="3.30.450.20">
    <property type="entry name" value="PAS domain"/>
    <property type="match status" value="2"/>
</dbReference>
<dbReference type="SMART" id="SM00091">
    <property type="entry name" value="PAS"/>
    <property type="match status" value="2"/>
</dbReference>
<feature type="region of interest" description="Disordered" evidence="7">
    <location>
        <begin position="525"/>
        <end position="571"/>
    </location>
</feature>
<dbReference type="GeneID" id="105226116"/>